<dbReference type="EMBL" id="WFKJ01000011">
    <property type="protein sequence ID" value="KAB7891882.1"/>
    <property type="molecule type" value="Genomic_DNA"/>
</dbReference>
<evidence type="ECO:0000256" key="4">
    <source>
        <dbReference type="ARBA" id="ARBA00022898"/>
    </source>
</evidence>
<dbReference type="InterPro" id="IPR004839">
    <property type="entry name" value="Aminotransferase_I/II_large"/>
</dbReference>
<dbReference type="RefSeq" id="WP_152189120.1">
    <property type="nucleotide sequence ID" value="NZ_WFKI01000004.1"/>
</dbReference>
<evidence type="ECO:0000256" key="5">
    <source>
        <dbReference type="RuleBase" id="RU003693"/>
    </source>
</evidence>
<dbReference type="PROSITE" id="PS00599">
    <property type="entry name" value="AA_TRANSFER_CLASS_2"/>
    <property type="match status" value="1"/>
</dbReference>
<protein>
    <submittedName>
        <fullName evidence="7">Aminotransferase class I/II-fold pyridoxal phosphate-dependent enzyme</fullName>
    </submittedName>
</protein>
<sequence>MYSKELSSIKKSNRFRTREIFNKNIIDLASNDYLGLSVNKNIFQKAYERVLQEQYTSPKASMLVNGYNQIHKDFEDTLCKVNNFEAGVAVGSGFLANIAMIEALCRKNDTLFIDEEYHASGILSTKLLKPEQVIVFKHNDYKDLEEKILSNTRSGRKVIAIEGVYSMGGDVAPKEFFDVSSKYEAILLVDEAHSSGVIGDNLLGLFDYYKIKPNKYHVKMGTLGKAYGSYGAYILASKEIIDFLVNRAKPIIYSTAPSLFDIALGLESLKYIIENKKDLKEKINKNLTIIHNILNIKSKSLIIPIDIGDNKKVKEIQAVLQDKNYLVGAIRQPTVKSAIIRLIAKIDINEDDLIKVCKILKELK</sequence>
<proteinExistence type="inferred from homology"/>
<comment type="caution">
    <text evidence="7">The sequence shown here is derived from an EMBL/GenBank/DDBJ whole genome shotgun (WGS) entry which is preliminary data.</text>
</comment>
<evidence type="ECO:0000313" key="9">
    <source>
        <dbReference type="Proteomes" id="UP000461010"/>
    </source>
</evidence>
<evidence type="ECO:0000256" key="1">
    <source>
        <dbReference type="ARBA" id="ARBA00001933"/>
    </source>
</evidence>
<keyword evidence="3" id="KW-0808">Transferase</keyword>
<dbReference type="PANTHER" id="PTHR13693:SF77">
    <property type="entry name" value="8-AMINO-7-OXONONANOATE SYNTHASE"/>
    <property type="match status" value="1"/>
</dbReference>
<dbReference type="InterPro" id="IPR015422">
    <property type="entry name" value="PyrdxlP-dep_Trfase_small"/>
</dbReference>
<reference evidence="9 10" key="1">
    <citation type="submission" date="2019-10" db="EMBL/GenBank/DDBJ databases">
        <title>Poseidonibacter ostreae sp. nov., isolated from the gut of the Ostrea denselamellosa.</title>
        <authorList>
            <person name="Choi A."/>
        </authorList>
    </citation>
    <scope>NUCLEOTIDE SEQUENCE [LARGE SCALE GENOMIC DNA]</scope>
    <source>
        <strain evidence="7 10">SJOD-M-33</strain>
        <strain evidence="8 9">SJOD-M-5</strain>
    </source>
</reference>
<dbReference type="Gene3D" id="3.40.640.10">
    <property type="entry name" value="Type I PLP-dependent aspartate aminotransferase-like (Major domain)"/>
    <property type="match status" value="1"/>
</dbReference>
<dbReference type="Pfam" id="PF00155">
    <property type="entry name" value="Aminotran_1_2"/>
    <property type="match status" value="1"/>
</dbReference>
<dbReference type="InterPro" id="IPR050087">
    <property type="entry name" value="AON_synthase_class-II"/>
</dbReference>
<dbReference type="GO" id="GO:0030170">
    <property type="term" value="F:pyridoxal phosphate binding"/>
    <property type="evidence" value="ECO:0007669"/>
    <property type="project" value="InterPro"/>
</dbReference>
<evidence type="ECO:0000313" key="7">
    <source>
        <dbReference type="EMBL" id="KAB7884162.1"/>
    </source>
</evidence>
<dbReference type="InterPro" id="IPR015421">
    <property type="entry name" value="PyrdxlP-dep_Trfase_major"/>
</dbReference>
<accession>A0A6L4WMW6</accession>
<comment type="similarity">
    <text evidence="2">Belongs to the class-II pyridoxal-phosphate-dependent aminotransferase family. BioF subfamily.</text>
</comment>
<evidence type="ECO:0000313" key="10">
    <source>
        <dbReference type="Proteomes" id="UP000472839"/>
    </source>
</evidence>
<dbReference type="Gene3D" id="3.90.1150.10">
    <property type="entry name" value="Aspartate Aminotransferase, domain 1"/>
    <property type="match status" value="1"/>
</dbReference>
<name>A0A6L4WMW6_9BACT</name>
<dbReference type="EMBL" id="WFKK01000098">
    <property type="protein sequence ID" value="KAB7884162.1"/>
    <property type="molecule type" value="Genomic_DNA"/>
</dbReference>
<evidence type="ECO:0000313" key="8">
    <source>
        <dbReference type="EMBL" id="KAB7891882.1"/>
    </source>
</evidence>
<feature type="domain" description="Aminotransferase class I/classII large" evidence="6">
    <location>
        <begin position="24"/>
        <end position="344"/>
    </location>
</feature>
<keyword evidence="9" id="KW-1185">Reference proteome</keyword>
<dbReference type="AlphaFoldDB" id="A0A6L4WMW6"/>
<gene>
    <name evidence="8" type="ORF">GBG18_05450</name>
    <name evidence="7" type="ORF">GBG19_16150</name>
</gene>
<dbReference type="Proteomes" id="UP000461010">
    <property type="component" value="Unassembled WGS sequence"/>
</dbReference>
<evidence type="ECO:0000256" key="3">
    <source>
        <dbReference type="ARBA" id="ARBA00022679"/>
    </source>
</evidence>
<dbReference type="Proteomes" id="UP000472839">
    <property type="component" value="Unassembled WGS sequence"/>
</dbReference>
<dbReference type="InterPro" id="IPR001917">
    <property type="entry name" value="Aminotrans_II_pyridoxalP_BS"/>
</dbReference>
<evidence type="ECO:0000256" key="2">
    <source>
        <dbReference type="ARBA" id="ARBA00010008"/>
    </source>
</evidence>
<organism evidence="7 10">
    <name type="scientific">Poseidonibacter ostreae</name>
    <dbReference type="NCBI Taxonomy" id="2654171"/>
    <lineage>
        <taxon>Bacteria</taxon>
        <taxon>Pseudomonadati</taxon>
        <taxon>Campylobacterota</taxon>
        <taxon>Epsilonproteobacteria</taxon>
        <taxon>Campylobacterales</taxon>
        <taxon>Arcobacteraceae</taxon>
        <taxon>Poseidonibacter</taxon>
    </lineage>
</organism>
<keyword evidence="7" id="KW-0032">Aminotransferase</keyword>
<dbReference type="SUPFAM" id="SSF53383">
    <property type="entry name" value="PLP-dependent transferases"/>
    <property type="match status" value="1"/>
</dbReference>
<dbReference type="PANTHER" id="PTHR13693">
    <property type="entry name" value="CLASS II AMINOTRANSFERASE/8-AMINO-7-OXONONANOATE SYNTHASE"/>
    <property type="match status" value="1"/>
</dbReference>
<keyword evidence="4 5" id="KW-0663">Pyridoxal phosphate</keyword>
<dbReference type="InterPro" id="IPR015424">
    <property type="entry name" value="PyrdxlP-dep_Trfase"/>
</dbReference>
<dbReference type="GO" id="GO:0008483">
    <property type="term" value="F:transaminase activity"/>
    <property type="evidence" value="ECO:0007669"/>
    <property type="project" value="UniProtKB-KW"/>
</dbReference>
<comment type="cofactor">
    <cofactor evidence="1 5">
        <name>pyridoxal 5'-phosphate</name>
        <dbReference type="ChEBI" id="CHEBI:597326"/>
    </cofactor>
</comment>
<evidence type="ECO:0000259" key="6">
    <source>
        <dbReference type="Pfam" id="PF00155"/>
    </source>
</evidence>